<dbReference type="EMBL" id="AMSD01000002">
    <property type="protein sequence ID" value="EPE37514.1"/>
    <property type="molecule type" value="Genomic_DNA"/>
</dbReference>
<proteinExistence type="inferred from homology"/>
<dbReference type="GO" id="GO:0005840">
    <property type="term" value="C:ribosome"/>
    <property type="evidence" value="ECO:0007669"/>
    <property type="project" value="UniProtKB-KW"/>
</dbReference>
<evidence type="ECO:0000313" key="10">
    <source>
        <dbReference type="Proteomes" id="UP000053688"/>
    </source>
</evidence>
<dbReference type="PATRIC" id="fig|1236703.3.peg.848"/>
<protein>
    <recommendedName>
        <fullName evidence="7 8">Large ribosomal subunit protein uL10</fullName>
    </recommendedName>
</protein>
<keyword evidence="3 8" id="KW-0699">rRNA-binding</keyword>
<evidence type="ECO:0000313" key="9">
    <source>
        <dbReference type="EMBL" id="EPE37514.1"/>
    </source>
</evidence>
<evidence type="ECO:0000256" key="7">
    <source>
        <dbReference type="ARBA" id="ARBA00035202"/>
    </source>
</evidence>
<comment type="similarity">
    <text evidence="2 8">Belongs to the universal ribosomal protein uL10 family.</text>
</comment>
<dbReference type="eggNOG" id="COG0244">
    <property type="taxonomic scope" value="Bacteria"/>
</dbReference>
<dbReference type="InterPro" id="IPR022973">
    <property type="entry name" value="Ribosomal_uL10_bac"/>
</dbReference>
<evidence type="ECO:0000256" key="3">
    <source>
        <dbReference type="ARBA" id="ARBA00022730"/>
    </source>
</evidence>
<dbReference type="FunFam" id="3.30.70.1730:FF:000001">
    <property type="entry name" value="50S ribosomal protein L10"/>
    <property type="match status" value="1"/>
</dbReference>
<dbReference type="STRING" id="28176.CF66_3070"/>
<keyword evidence="5 8" id="KW-0689">Ribosomal protein</keyword>
<evidence type="ECO:0000256" key="6">
    <source>
        <dbReference type="ARBA" id="ARBA00023274"/>
    </source>
</evidence>
<evidence type="ECO:0000256" key="5">
    <source>
        <dbReference type="ARBA" id="ARBA00022980"/>
    </source>
</evidence>
<dbReference type="GO" id="GO:1990904">
    <property type="term" value="C:ribonucleoprotein complex"/>
    <property type="evidence" value="ECO:0007669"/>
    <property type="project" value="UniProtKB-KW"/>
</dbReference>
<dbReference type="GO" id="GO:0006412">
    <property type="term" value="P:translation"/>
    <property type="evidence" value="ECO:0007669"/>
    <property type="project" value="UniProtKB-UniRule"/>
</dbReference>
<dbReference type="Proteomes" id="UP000053688">
    <property type="component" value="Unassembled WGS sequence"/>
</dbReference>
<dbReference type="Pfam" id="PF00466">
    <property type="entry name" value="Ribosomal_L10"/>
    <property type="match status" value="1"/>
</dbReference>
<keyword evidence="4 8" id="KW-0694">RNA-binding</keyword>
<dbReference type="InterPro" id="IPR047865">
    <property type="entry name" value="Ribosomal_uL10_bac_type"/>
</dbReference>
<dbReference type="Gene3D" id="3.30.70.1730">
    <property type="match status" value="1"/>
</dbReference>
<comment type="function">
    <text evidence="1 8">Forms part of the ribosomal stalk, playing a central role in the interaction of the ribosome with GTP-bound translation factors.</text>
</comment>
<dbReference type="PANTHER" id="PTHR11560">
    <property type="entry name" value="39S RIBOSOMAL PROTEIN L10, MITOCHONDRIAL"/>
    <property type="match status" value="1"/>
</dbReference>
<gene>
    <name evidence="8" type="primary">rplJ</name>
    <name evidence="9" type="ORF">O1U_0818</name>
</gene>
<dbReference type="AlphaFoldDB" id="S3DK38"/>
<evidence type="ECO:0000256" key="4">
    <source>
        <dbReference type="ARBA" id="ARBA00022884"/>
    </source>
</evidence>
<dbReference type="InterPro" id="IPR043141">
    <property type="entry name" value="Ribosomal_uL10-like_sf"/>
</dbReference>
<comment type="subunit">
    <text evidence="8">Part of the ribosomal stalk of the 50S ribosomal subunit. The N-terminus interacts with L11 and the large rRNA to form the base of the stalk. The C-terminus forms an elongated spine to which L12 dimers bind in a sequential fashion forming a multimeric L10(L12)X complex.</text>
</comment>
<accession>S3DK38</accession>
<keyword evidence="6 8" id="KW-0687">Ribonucleoprotein</keyword>
<comment type="caution">
    <text evidence="9">The sequence shown here is derived from an EMBL/GenBank/DDBJ whole genome shotgun (WGS) entry which is preliminary data.</text>
</comment>
<dbReference type="InterPro" id="IPR001790">
    <property type="entry name" value="Ribosomal_uL10"/>
</dbReference>
<evidence type="ECO:0000256" key="8">
    <source>
        <dbReference type="HAMAP-Rule" id="MF_00362"/>
    </source>
</evidence>
<organism evidence="9 10">
    <name type="scientific">Candidatus Photodesmus katoptron Akat1</name>
    <dbReference type="NCBI Taxonomy" id="1236703"/>
    <lineage>
        <taxon>Bacteria</taxon>
        <taxon>Pseudomonadati</taxon>
        <taxon>Pseudomonadota</taxon>
        <taxon>Gammaproteobacteria</taxon>
        <taxon>Vibrionales</taxon>
        <taxon>Vibrionaceae</taxon>
        <taxon>Candidatus Photodesmus</taxon>
    </lineage>
</organism>
<keyword evidence="10" id="KW-1185">Reference proteome</keyword>
<dbReference type="SUPFAM" id="SSF160369">
    <property type="entry name" value="Ribosomal protein L10-like"/>
    <property type="match status" value="1"/>
</dbReference>
<dbReference type="GO" id="GO:0070180">
    <property type="term" value="F:large ribosomal subunit rRNA binding"/>
    <property type="evidence" value="ECO:0007669"/>
    <property type="project" value="UniProtKB-UniRule"/>
</dbReference>
<evidence type="ECO:0000256" key="2">
    <source>
        <dbReference type="ARBA" id="ARBA00008889"/>
    </source>
</evidence>
<name>S3DK38_9GAMM</name>
<dbReference type="RefSeq" id="WP_016504146.1">
    <property type="nucleotide sequence ID" value="NZ_AMSD01000002.1"/>
</dbReference>
<dbReference type="CDD" id="cd05797">
    <property type="entry name" value="Ribosomal_L10"/>
    <property type="match status" value="1"/>
</dbReference>
<sequence length="166" mass="18239">MALNLKMKEKIVSEVNKAASNALSVVVVDSRGIKVREMTNLRKKARESGVHIKVVRNTLARRAVLGTSYECLISTFIGPTLIAFSNEHPGSAARLLKTFIKENKSLKIKSSAFEGAIANFDVLATLPTYNEAILRLMLCMKEASSGKLVRTMDAIRNKKEKEGVST</sequence>
<dbReference type="NCBIfam" id="NF000955">
    <property type="entry name" value="PRK00099.1-1"/>
    <property type="match status" value="1"/>
</dbReference>
<reference evidence="9 10" key="1">
    <citation type="journal article" date="2014" name="Environ. Microbiol.">
        <title>Genomic signatures of obligate host dependence in the luminous bacterial symbiont of a vertebrate.</title>
        <authorList>
            <person name="Hendry T.A."/>
            <person name="de Wet J.R."/>
            <person name="Dunlap P.V."/>
        </authorList>
    </citation>
    <scope>NUCLEOTIDE SEQUENCE [LARGE SCALE GENOMIC DNA]</scope>
    <source>
        <strain evidence="9 10">Akat1</strain>
    </source>
</reference>
<dbReference type="HAMAP" id="MF_00362">
    <property type="entry name" value="Ribosomal_uL10"/>
    <property type="match status" value="1"/>
</dbReference>
<dbReference type="Gene3D" id="6.10.250.2350">
    <property type="match status" value="1"/>
</dbReference>
<evidence type="ECO:0000256" key="1">
    <source>
        <dbReference type="ARBA" id="ARBA00002633"/>
    </source>
</evidence>